<evidence type="ECO:0000256" key="3">
    <source>
        <dbReference type="ARBA" id="ARBA00022859"/>
    </source>
</evidence>
<dbReference type="InterPro" id="IPR002502">
    <property type="entry name" value="Amidase_domain"/>
</dbReference>
<gene>
    <name evidence="5" type="ORF">OBRU01_22150</name>
</gene>
<evidence type="ECO:0000259" key="4">
    <source>
        <dbReference type="SMART" id="SM00701"/>
    </source>
</evidence>
<dbReference type="AlphaFoldDB" id="A0A0L7KRY8"/>
<comment type="similarity">
    <text evidence="1">Belongs to the N-acetylmuramoyl-L-alanine amidase 2 family.</text>
</comment>
<keyword evidence="2" id="KW-0399">Innate immunity</keyword>
<dbReference type="InterPro" id="IPR006619">
    <property type="entry name" value="PGRP_domain_met/bac"/>
</dbReference>
<comment type="caution">
    <text evidence="5">The sequence shown here is derived from an EMBL/GenBank/DDBJ whole genome shotgun (WGS) entry which is preliminary data.</text>
</comment>
<dbReference type="Pfam" id="PF01510">
    <property type="entry name" value="Amidase_2"/>
    <property type="match status" value="1"/>
</dbReference>
<reference evidence="5 6" key="1">
    <citation type="journal article" date="2015" name="Genome Biol. Evol.">
        <title>The genome of winter moth (Operophtera brumata) provides a genomic perspective on sexual dimorphism and phenology.</title>
        <authorList>
            <person name="Derks M.F."/>
            <person name="Smit S."/>
            <person name="Salis L."/>
            <person name="Schijlen E."/>
            <person name="Bossers A."/>
            <person name="Mateman C."/>
            <person name="Pijl A.S."/>
            <person name="de Ridder D."/>
            <person name="Groenen M.A."/>
            <person name="Visser M.E."/>
            <person name="Megens H.J."/>
        </authorList>
    </citation>
    <scope>NUCLEOTIDE SEQUENCE [LARGE SCALE GENOMIC DNA]</scope>
    <source>
        <strain evidence="5">WM2013NL</strain>
        <tissue evidence="5">Head and thorax</tissue>
    </source>
</reference>
<feature type="non-terminal residue" evidence="5">
    <location>
        <position position="1"/>
    </location>
</feature>
<dbReference type="SUPFAM" id="SSF55846">
    <property type="entry name" value="N-acetylmuramoyl-L-alanine amidase-like"/>
    <property type="match status" value="2"/>
</dbReference>
<dbReference type="EMBL" id="JTDY01006600">
    <property type="protein sequence ID" value="KOB65850.1"/>
    <property type="molecule type" value="Genomic_DNA"/>
</dbReference>
<sequence length="157" mass="17725">MNRAAWGARPPRSVTRLTTAVPYVVIHHTYIPAVCVTRAQCELDMRTIKLTQRNLSDPDFPFYTRQDWGAIPPIDITPLKTPVEYVIIHHTYIPAACNTREQCSADMRSMQRYHNSLDWGDIGYNFCVGSEGGAYEGRGWRTMGIHARKANSVSVGI</sequence>
<feature type="non-terminal residue" evidence="5">
    <location>
        <position position="157"/>
    </location>
</feature>
<dbReference type="GO" id="GO:0009253">
    <property type="term" value="P:peptidoglycan catabolic process"/>
    <property type="evidence" value="ECO:0007669"/>
    <property type="project" value="InterPro"/>
</dbReference>
<dbReference type="STRING" id="104452.A0A0L7KRY8"/>
<keyword evidence="6" id="KW-1185">Reference proteome</keyword>
<dbReference type="Gene3D" id="3.40.80.10">
    <property type="entry name" value="Peptidoglycan recognition protein-like"/>
    <property type="match status" value="2"/>
</dbReference>
<protein>
    <submittedName>
        <fullName evidence="5">Peptidoglycan recognition protein C</fullName>
    </submittedName>
</protein>
<dbReference type="PANTHER" id="PTHR11022">
    <property type="entry name" value="PEPTIDOGLYCAN RECOGNITION PROTEIN"/>
    <property type="match status" value="1"/>
</dbReference>
<evidence type="ECO:0000313" key="5">
    <source>
        <dbReference type="EMBL" id="KOB65850.1"/>
    </source>
</evidence>
<dbReference type="Proteomes" id="UP000037510">
    <property type="component" value="Unassembled WGS sequence"/>
</dbReference>
<dbReference type="InterPro" id="IPR015510">
    <property type="entry name" value="PGRP"/>
</dbReference>
<dbReference type="GO" id="GO:0045087">
    <property type="term" value="P:innate immune response"/>
    <property type="evidence" value="ECO:0007669"/>
    <property type="project" value="UniProtKB-KW"/>
</dbReference>
<evidence type="ECO:0000313" key="6">
    <source>
        <dbReference type="Proteomes" id="UP000037510"/>
    </source>
</evidence>
<dbReference type="GO" id="GO:0008745">
    <property type="term" value="F:N-acetylmuramoyl-L-alanine amidase activity"/>
    <property type="evidence" value="ECO:0007669"/>
    <property type="project" value="InterPro"/>
</dbReference>
<proteinExistence type="inferred from homology"/>
<organism evidence="5 6">
    <name type="scientific">Operophtera brumata</name>
    <name type="common">Winter moth</name>
    <name type="synonym">Phalaena brumata</name>
    <dbReference type="NCBI Taxonomy" id="104452"/>
    <lineage>
        <taxon>Eukaryota</taxon>
        <taxon>Metazoa</taxon>
        <taxon>Ecdysozoa</taxon>
        <taxon>Arthropoda</taxon>
        <taxon>Hexapoda</taxon>
        <taxon>Insecta</taxon>
        <taxon>Pterygota</taxon>
        <taxon>Neoptera</taxon>
        <taxon>Endopterygota</taxon>
        <taxon>Lepidoptera</taxon>
        <taxon>Glossata</taxon>
        <taxon>Ditrysia</taxon>
        <taxon>Geometroidea</taxon>
        <taxon>Geometridae</taxon>
        <taxon>Larentiinae</taxon>
        <taxon>Operophtera</taxon>
    </lineage>
</organism>
<dbReference type="CDD" id="cd06583">
    <property type="entry name" value="PGRP"/>
    <property type="match status" value="1"/>
</dbReference>
<accession>A0A0L7KRY8</accession>
<feature type="domain" description="Peptidoglycan recognition protein family" evidence="4">
    <location>
        <begin position="60"/>
        <end position="157"/>
    </location>
</feature>
<name>A0A0L7KRY8_OPEBR</name>
<dbReference type="InterPro" id="IPR036505">
    <property type="entry name" value="Amidase/PGRP_sf"/>
</dbReference>
<keyword evidence="3" id="KW-0391">Immunity</keyword>
<dbReference type="SMART" id="SM00701">
    <property type="entry name" value="PGRP"/>
    <property type="match status" value="1"/>
</dbReference>
<dbReference type="PANTHER" id="PTHR11022:SF41">
    <property type="entry name" value="PEPTIDOGLYCAN-RECOGNITION PROTEIN LC-RELATED"/>
    <property type="match status" value="1"/>
</dbReference>
<evidence type="ECO:0000256" key="2">
    <source>
        <dbReference type="ARBA" id="ARBA00022588"/>
    </source>
</evidence>
<dbReference type="GO" id="GO:0008270">
    <property type="term" value="F:zinc ion binding"/>
    <property type="evidence" value="ECO:0007669"/>
    <property type="project" value="InterPro"/>
</dbReference>
<evidence type="ECO:0000256" key="1">
    <source>
        <dbReference type="ARBA" id="ARBA00007553"/>
    </source>
</evidence>